<evidence type="ECO:0000259" key="1">
    <source>
        <dbReference type="Pfam" id="PF00534"/>
    </source>
</evidence>
<evidence type="ECO:0000313" key="3">
    <source>
        <dbReference type="Proteomes" id="UP001595528"/>
    </source>
</evidence>
<dbReference type="Pfam" id="PF00534">
    <property type="entry name" value="Glycos_transf_1"/>
    <property type="match status" value="1"/>
</dbReference>
<gene>
    <name evidence="2" type="ORF">ACFOGJ_08610</name>
</gene>
<dbReference type="GO" id="GO:0016757">
    <property type="term" value="F:glycosyltransferase activity"/>
    <property type="evidence" value="ECO:0007669"/>
    <property type="project" value="UniProtKB-KW"/>
</dbReference>
<feature type="domain" description="Glycosyl transferase family 1" evidence="1">
    <location>
        <begin position="201"/>
        <end position="337"/>
    </location>
</feature>
<dbReference type="EC" id="2.4.-.-" evidence="2"/>
<proteinExistence type="predicted"/>
<dbReference type="Proteomes" id="UP001595528">
    <property type="component" value="Unassembled WGS sequence"/>
</dbReference>
<dbReference type="InterPro" id="IPR050194">
    <property type="entry name" value="Glycosyltransferase_grp1"/>
</dbReference>
<dbReference type="CDD" id="cd03801">
    <property type="entry name" value="GT4_PimA-like"/>
    <property type="match status" value="1"/>
</dbReference>
<dbReference type="Gene3D" id="3.40.50.2000">
    <property type="entry name" value="Glycogen Phosphorylase B"/>
    <property type="match status" value="2"/>
</dbReference>
<dbReference type="PANTHER" id="PTHR45947:SF3">
    <property type="entry name" value="SULFOQUINOVOSYL TRANSFERASE SQD2"/>
    <property type="match status" value="1"/>
</dbReference>
<evidence type="ECO:0000313" key="2">
    <source>
        <dbReference type="EMBL" id="MFC3227287.1"/>
    </source>
</evidence>
<name>A0ABV7KY58_9PROT</name>
<dbReference type="PANTHER" id="PTHR45947">
    <property type="entry name" value="SULFOQUINOVOSYL TRANSFERASE SQD2"/>
    <property type="match status" value="1"/>
</dbReference>
<keyword evidence="2" id="KW-0328">Glycosyltransferase</keyword>
<keyword evidence="3" id="KW-1185">Reference proteome</keyword>
<dbReference type="EMBL" id="JBHRTR010000020">
    <property type="protein sequence ID" value="MFC3227287.1"/>
    <property type="molecule type" value="Genomic_DNA"/>
</dbReference>
<accession>A0ABV7KY58</accession>
<dbReference type="InterPro" id="IPR001296">
    <property type="entry name" value="Glyco_trans_1"/>
</dbReference>
<keyword evidence="2" id="KW-0808">Transferase</keyword>
<reference evidence="3" key="1">
    <citation type="journal article" date="2019" name="Int. J. Syst. Evol. Microbiol.">
        <title>The Global Catalogue of Microorganisms (GCM) 10K type strain sequencing project: providing services to taxonomists for standard genome sequencing and annotation.</title>
        <authorList>
            <consortium name="The Broad Institute Genomics Platform"/>
            <consortium name="The Broad Institute Genome Sequencing Center for Infectious Disease"/>
            <person name="Wu L."/>
            <person name="Ma J."/>
        </authorList>
    </citation>
    <scope>NUCLEOTIDE SEQUENCE [LARGE SCALE GENOMIC DNA]</scope>
    <source>
        <strain evidence="3">KCTC 42964</strain>
    </source>
</reference>
<organism evidence="2 3">
    <name type="scientific">Marinibaculum pumilum</name>
    <dbReference type="NCBI Taxonomy" id="1766165"/>
    <lineage>
        <taxon>Bacteria</taxon>
        <taxon>Pseudomonadati</taxon>
        <taxon>Pseudomonadota</taxon>
        <taxon>Alphaproteobacteria</taxon>
        <taxon>Rhodospirillales</taxon>
        <taxon>Rhodospirillaceae</taxon>
        <taxon>Marinibaculum</taxon>
    </lineage>
</organism>
<comment type="caution">
    <text evidence="2">The sequence shown here is derived from an EMBL/GenBank/DDBJ whole genome shotgun (WGS) entry which is preliminary data.</text>
</comment>
<dbReference type="SUPFAM" id="SSF53756">
    <property type="entry name" value="UDP-Glycosyltransferase/glycogen phosphorylase"/>
    <property type="match status" value="1"/>
</dbReference>
<protein>
    <submittedName>
        <fullName evidence="2">Glycosyltransferase family 4 protein</fullName>
        <ecNumber evidence="2">2.4.-.-</ecNumber>
    </submittedName>
</protein>
<sequence length="373" mass="38752">MARLLLQALAMAGHEAELASSLRMHDPAGDGRRQAELAAAAEEEAARLLASYEARPEARPQAWLTYHVYHKAPDIIGPRIATALGLPYLIAEPSVAGKRRSGPWADGFARAAAAIARADMLLCLTRHDMQGVATIAGPARLRLLPPFLDHRPFAAARAAATGDEARSTGRAALAARYGLDPDRAWLLAVGMFRAGDKLESYRRLAAALARLETAPPWQLLVAGAGPAEAEVRAALAPLAAPVGWLGQVAEADLPALYAASDLYVWPAANEAYGMALLEAAAAGCPVVSCATRGVPDVVWQGETGLLVAEDRPAALAAAVSSLLQDAPRRQRMGAAAAARVAEERSLPAASHRLDAALADAAAHRAAADAAGAG</sequence>